<keyword evidence="2" id="KW-0812">Transmembrane</keyword>
<dbReference type="EMBL" id="MHQY01000036">
    <property type="protein sequence ID" value="OHA12972.1"/>
    <property type="molecule type" value="Genomic_DNA"/>
</dbReference>
<gene>
    <name evidence="3" type="ORF">A3G49_00550</name>
</gene>
<name>A0A1G2LQ52_9BACT</name>
<keyword evidence="2" id="KW-0472">Membrane</keyword>
<feature type="transmembrane region" description="Helical" evidence="2">
    <location>
        <begin position="151"/>
        <end position="173"/>
    </location>
</feature>
<feature type="transmembrane region" description="Helical" evidence="2">
    <location>
        <begin position="75"/>
        <end position="98"/>
    </location>
</feature>
<reference evidence="3 4" key="1">
    <citation type="journal article" date="2016" name="Nat. Commun.">
        <title>Thousands of microbial genomes shed light on interconnected biogeochemical processes in an aquifer system.</title>
        <authorList>
            <person name="Anantharaman K."/>
            <person name="Brown C.T."/>
            <person name="Hug L.A."/>
            <person name="Sharon I."/>
            <person name="Castelle C.J."/>
            <person name="Probst A.J."/>
            <person name="Thomas B.C."/>
            <person name="Singh A."/>
            <person name="Wilkins M.J."/>
            <person name="Karaoz U."/>
            <person name="Brodie E.L."/>
            <person name="Williams K.H."/>
            <person name="Hubbard S.S."/>
            <person name="Banfield J.F."/>
        </authorList>
    </citation>
    <scope>NUCLEOTIDE SEQUENCE [LARGE SCALE GENOMIC DNA]</scope>
</reference>
<evidence type="ECO:0000256" key="2">
    <source>
        <dbReference type="SAM" id="Phobius"/>
    </source>
</evidence>
<feature type="region of interest" description="Disordered" evidence="1">
    <location>
        <begin position="272"/>
        <end position="292"/>
    </location>
</feature>
<dbReference type="AlphaFoldDB" id="A0A1G2LQ52"/>
<accession>A0A1G2LQ52</accession>
<evidence type="ECO:0000313" key="4">
    <source>
        <dbReference type="Proteomes" id="UP000177171"/>
    </source>
</evidence>
<evidence type="ECO:0000256" key="1">
    <source>
        <dbReference type="SAM" id="MobiDB-lite"/>
    </source>
</evidence>
<feature type="transmembrane region" description="Helical" evidence="2">
    <location>
        <begin position="118"/>
        <end position="139"/>
    </location>
</feature>
<dbReference type="Proteomes" id="UP000177171">
    <property type="component" value="Unassembled WGS sequence"/>
</dbReference>
<proteinExistence type="predicted"/>
<protein>
    <recommendedName>
        <fullName evidence="5">Type II secretion system protein GspG C-terminal domain-containing protein</fullName>
    </recommendedName>
</protein>
<sequence length="292" mass="32866">MAVQNILKYLQDNKDRFPLDVLLGELRKFGYPEAEIQEALKILSSADVNQPLSPPGPSPHAKDATPSILPHGKKIGAFILGFFSACAALVIAGIVYFLTLFGYRYFGGYGILGYSSSYYILPVVFIILSTGTVILIFFLTRRWFPYYARGLFVGSITFVAIAVIGGIIIWFTVYRSLNQSRVYSRDARRIADIKQLQLALELFYDAKISYPERLAELSPAYIPSIPKDPGRQEIYHFERRGDGSYYLQAELENPDNPALKNDLNPGNSFYEVSESPLPSYTPPLYRPQTFSP</sequence>
<evidence type="ECO:0008006" key="5">
    <source>
        <dbReference type="Google" id="ProtNLM"/>
    </source>
</evidence>
<keyword evidence="2" id="KW-1133">Transmembrane helix</keyword>
<comment type="caution">
    <text evidence="3">The sequence shown here is derived from an EMBL/GenBank/DDBJ whole genome shotgun (WGS) entry which is preliminary data.</text>
</comment>
<evidence type="ECO:0000313" key="3">
    <source>
        <dbReference type="EMBL" id="OHA12972.1"/>
    </source>
</evidence>
<organism evidence="3 4">
    <name type="scientific">Candidatus Sungbacteria bacterium RIFCSPLOWO2_12_FULL_41_11</name>
    <dbReference type="NCBI Taxonomy" id="1802286"/>
    <lineage>
        <taxon>Bacteria</taxon>
        <taxon>Candidatus Sungiibacteriota</taxon>
    </lineage>
</organism>